<dbReference type="Proteomes" id="UP001162992">
    <property type="component" value="Chromosome 14"/>
</dbReference>
<reference evidence="2" key="1">
    <citation type="journal article" date="2024" name="Proc. Natl. Acad. Sci. U.S.A.">
        <title>Extraordinary preservation of gene collinearity over three hundred million years revealed in homosporous lycophytes.</title>
        <authorList>
            <person name="Li C."/>
            <person name="Wickell D."/>
            <person name="Kuo L.Y."/>
            <person name="Chen X."/>
            <person name="Nie B."/>
            <person name="Liao X."/>
            <person name="Peng D."/>
            <person name="Ji J."/>
            <person name="Jenkins J."/>
            <person name="Williams M."/>
            <person name="Shu S."/>
            <person name="Plott C."/>
            <person name="Barry K."/>
            <person name="Rajasekar S."/>
            <person name="Grimwood J."/>
            <person name="Han X."/>
            <person name="Sun S."/>
            <person name="Hou Z."/>
            <person name="He W."/>
            <person name="Dai G."/>
            <person name="Sun C."/>
            <person name="Schmutz J."/>
            <person name="Leebens-Mack J.H."/>
            <person name="Li F.W."/>
            <person name="Wang L."/>
        </authorList>
    </citation>
    <scope>NUCLEOTIDE SEQUENCE [LARGE SCALE GENOMIC DNA]</scope>
    <source>
        <strain evidence="2">cv. PW_Plant_1</strain>
    </source>
</reference>
<sequence>MELGIFIGLAWNLLLILSWETIADARDEVQVLLEIKAALDPHGQVLHSWEKGKSPCNGDFLGISCNDAGDIANLSLQGRGLSGSIPAVVAELASLTGLYLHYNSLKGQIPGTALARLKGLTEVYLNVNNLSGTIPPELGSISTLQVLQLCCNGLSGRIPEEIGQLSQLHILGLDHNSLTDNIPVSFGGLLSLTHLGLSFNKLSGPIPSSLCNLNVLTALDVRNNYLSGSTPEGLHRLQEGFTYANNPLLCGDDFFDMIACGTSHPLQRPQPFGALAPALSVPYQSSAHGVPKPPQVNRQLKHTSKITEIAVIGGVIAMTFGVVIAIILSFVWFRRHKQRISSTYEGADYGANTLPEISFECGMPKWDKSSAKKAIPRKSMMFVNLPGAPPKQGSLSSRNYKLEDLELGTNFFSNKNLLGKNTHEGTYKATLNDGLVIVKNLSKTSFTAGETQFQEALEMLSRLKHENLVNLKGFCCSGGGRQCYLVYDFIPNGTLHDHLQRVRDSLLDWPTRVHIAHGIAKGLDYLHTGLKETIIQHTIWASNVYLDDNYNAMISGCGLSRIVADEVVYANIKTSATMGYLAPEYGLVGHLNEKSDVFAFGVLLLELLTGCLAPDISVIKLHGNHSGNWVNSLLDAENLHKVVDPSLTGKYSVAGIMGLASIAFSCITEAPHERPVMAQVVQLLSETESLVDVAPDGGCSSSGEEYPSQQAEYARMLDYGR</sequence>
<accession>A0ACC2BLT3</accession>
<evidence type="ECO:0000313" key="1">
    <source>
        <dbReference type="EMBL" id="KAJ7530677.1"/>
    </source>
</evidence>
<evidence type="ECO:0000313" key="2">
    <source>
        <dbReference type="Proteomes" id="UP001162992"/>
    </source>
</evidence>
<gene>
    <name evidence="1" type="ORF">O6H91_14G014400</name>
</gene>
<comment type="caution">
    <text evidence="1">The sequence shown here is derived from an EMBL/GenBank/DDBJ whole genome shotgun (WGS) entry which is preliminary data.</text>
</comment>
<name>A0ACC2BLT3_DIPCM</name>
<proteinExistence type="predicted"/>
<protein>
    <submittedName>
        <fullName evidence="1">Uncharacterized protein</fullName>
    </submittedName>
</protein>
<keyword evidence="2" id="KW-1185">Reference proteome</keyword>
<organism evidence="1 2">
    <name type="scientific">Diphasiastrum complanatum</name>
    <name type="common">Issler's clubmoss</name>
    <name type="synonym">Lycopodium complanatum</name>
    <dbReference type="NCBI Taxonomy" id="34168"/>
    <lineage>
        <taxon>Eukaryota</taxon>
        <taxon>Viridiplantae</taxon>
        <taxon>Streptophyta</taxon>
        <taxon>Embryophyta</taxon>
        <taxon>Tracheophyta</taxon>
        <taxon>Lycopodiopsida</taxon>
        <taxon>Lycopodiales</taxon>
        <taxon>Lycopodiaceae</taxon>
        <taxon>Lycopodioideae</taxon>
        <taxon>Diphasiastrum</taxon>
    </lineage>
</organism>
<dbReference type="EMBL" id="CM055105">
    <property type="protein sequence ID" value="KAJ7530677.1"/>
    <property type="molecule type" value="Genomic_DNA"/>
</dbReference>